<dbReference type="SUPFAM" id="SSF54523">
    <property type="entry name" value="Pili subunits"/>
    <property type="match status" value="1"/>
</dbReference>
<keyword evidence="2" id="KW-1133">Transmembrane helix</keyword>
<comment type="caution">
    <text evidence="4">The sequence shown here is derived from an EMBL/GenBank/DDBJ whole genome shotgun (WGS) entry which is preliminary data.</text>
</comment>
<proteinExistence type="predicted"/>
<dbReference type="InterPro" id="IPR045584">
    <property type="entry name" value="Pilin-like"/>
</dbReference>
<dbReference type="Pfam" id="PF07963">
    <property type="entry name" value="N_methyl"/>
    <property type="match status" value="1"/>
</dbReference>
<keyword evidence="1" id="KW-0488">Methylation</keyword>
<evidence type="ECO:0000313" key="4">
    <source>
        <dbReference type="EMBL" id="MST97429.1"/>
    </source>
</evidence>
<reference evidence="4 5" key="1">
    <citation type="submission" date="2019-08" db="EMBL/GenBank/DDBJ databases">
        <title>In-depth cultivation of the pig gut microbiome towards novel bacterial diversity and tailored functional studies.</title>
        <authorList>
            <person name="Wylensek D."/>
            <person name="Hitch T.C.A."/>
            <person name="Clavel T."/>
        </authorList>
    </citation>
    <scope>NUCLEOTIDE SEQUENCE [LARGE SCALE GENOMIC DNA]</scope>
    <source>
        <strain evidence="4 5">BBE-744-WT-12</strain>
    </source>
</reference>
<gene>
    <name evidence="4" type="ORF">FYJ85_10290</name>
</gene>
<evidence type="ECO:0000313" key="5">
    <source>
        <dbReference type="Proteomes" id="UP000435649"/>
    </source>
</evidence>
<keyword evidence="2" id="KW-0472">Membrane</keyword>
<feature type="domain" description="DUF1559" evidence="3">
    <location>
        <begin position="32"/>
        <end position="79"/>
    </location>
</feature>
<dbReference type="RefSeq" id="WP_106055396.1">
    <property type="nucleotide sequence ID" value="NZ_CALXOB010000043.1"/>
</dbReference>
<evidence type="ECO:0000256" key="1">
    <source>
        <dbReference type="ARBA" id="ARBA00022481"/>
    </source>
</evidence>
<dbReference type="AlphaFoldDB" id="A0A844G4Z3"/>
<protein>
    <submittedName>
        <fullName evidence="4">Type II secretion system protein</fullName>
    </submittedName>
</protein>
<organism evidence="4 5">
    <name type="scientific">Victivallis lenta</name>
    <dbReference type="NCBI Taxonomy" id="2606640"/>
    <lineage>
        <taxon>Bacteria</taxon>
        <taxon>Pseudomonadati</taxon>
        <taxon>Lentisphaerota</taxon>
        <taxon>Lentisphaeria</taxon>
        <taxon>Victivallales</taxon>
        <taxon>Victivallaceae</taxon>
        <taxon>Victivallis</taxon>
    </lineage>
</organism>
<dbReference type="NCBIfam" id="TIGR02532">
    <property type="entry name" value="IV_pilin_GFxxxE"/>
    <property type="match status" value="1"/>
</dbReference>
<keyword evidence="2" id="KW-0812">Transmembrane</keyword>
<accession>A0A844G4Z3</accession>
<dbReference type="EMBL" id="VUNS01000010">
    <property type="protein sequence ID" value="MST97429.1"/>
    <property type="molecule type" value="Genomic_DNA"/>
</dbReference>
<dbReference type="Proteomes" id="UP000435649">
    <property type="component" value="Unassembled WGS sequence"/>
</dbReference>
<dbReference type="Pfam" id="PF07596">
    <property type="entry name" value="SBP_bac_10"/>
    <property type="match status" value="1"/>
</dbReference>
<dbReference type="PRINTS" id="PR00813">
    <property type="entry name" value="BCTERIALGSPG"/>
</dbReference>
<name>A0A844G4Z3_9BACT</name>
<dbReference type="InterPro" id="IPR011453">
    <property type="entry name" value="DUF1559"/>
</dbReference>
<feature type="transmembrane region" description="Helical" evidence="2">
    <location>
        <begin position="7"/>
        <end position="31"/>
    </location>
</feature>
<dbReference type="InterPro" id="IPR012902">
    <property type="entry name" value="N_methyl_site"/>
</dbReference>
<sequence length="203" mass="22395">MERKRRTFTLIELLVVIAIIAILASMLLPALQQARERAKSISCINNLKQLHTATAMYAGDYGYYPAAWSGNSPEKNWKTDIVGYLAGKRTDANSAGIYGSLKVLQCPSAIGARPSWSYGMNYRTYAASGGVGKPVRRDVWGRGKHKPLILDIDMSGHYISPYAATPWFAPRHFGYFNVVCVDGSARPEKDMAANSKTLDWSAN</sequence>
<dbReference type="GO" id="GO:0015627">
    <property type="term" value="C:type II protein secretion system complex"/>
    <property type="evidence" value="ECO:0007669"/>
    <property type="project" value="InterPro"/>
</dbReference>
<dbReference type="GO" id="GO:0015628">
    <property type="term" value="P:protein secretion by the type II secretion system"/>
    <property type="evidence" value="ECO:0007669"/>
    <property type="project" value="InterPro"/>
</dbReference>
<evidence type="ECO:0000259" key="3">
    <source>
        <dbReference type="Pfam" id="PF07596"/>
    </source>
</evidence>
<evidence type="ECO:0000256" key="2">
    <source>
        <dbReference type="SAM" id="Phobius"/>
    </source>
</evidence>
<keyword evidence="5" id="KW-1185">Reference proteome</keyword>
<dbReference type="Gene3D" id="3.30.700.10">
    <property type="entry name" value="Glycoprotein, Type 4 Pilin"/>
    <property type="match status" value="1"/>
</dbReference>
<dbReference type="PANTHER" id="PTHR30093">
    <property type="entry name" value="GENERAL SECRETION PATHWAY PROTEIN G"/>
    <property type="match status" value="1"/>
</dbReference>
<dbReference type="InterPro" id="IPR000983">
    <property type="entry name" value="Bac_GSPG_pilin"/>
</dbReference>